<dbReference type="InterPro" id="IPR051678">
    <property type="entry name" value="AGP_Transferase"/>
</dbReference>
<name>A0A165PH54_EXIGL</name>
<protein>
    <recommendedName>
        <fullName evidence="1">Aminoglycoside phosphotransferase domain-containing protein</fullName>
    </recommendedName>
</protein>
<dbReference type="STRING" id="1314781.A0A165PH54"/>
<dbReference type="Pfam" id="PF01636">
    <property type="entry name" value="APH"/>
    <property type="match status" value="1"/>
</dbReference>
<dbReference type="PANTHER" id="PTHR21310">
    <property type="entry name" value="AMINOGLYCOSIDE PHOSPHOTRANSFERASE-RELATED-RELATED"/>
    <property type="match status" value="1"/>
</dbReference>
<dbReference type="InterPro" id="IPR002575">
    <property type="entry name" value="Aminoglycoside_PTrfase"/>
</dbReference>
<sequence length="426" mass="48396">MRPSDTWKTVAELADIPFSASHVWPTLPLHAIERLAETTRSTPIRCVANRDKYASGEYNVVIELVFDDGVVWIARIWTSHYEASRLPADVISRKLRCEVATLKLVKARTTIPVPTVFGFSVTSDNPIGLPYVFMSPLPGRTAEDLGFAWLLSGTPIPPEKMPLFETYCASLADINLQLSEVTFDRIGSVYLDPSNSDSFVIGPDVDTGIMPCMSEAEFYAAYFDMLIRRAFVDYKEKEEEQDDVLFGLWLYSLFISTMSRSRELGPYRLCHRDLHDKNTLVDDSGRITGVLDWDFAACMPIEIFAADAHHFMRALVVENNHDQAVWFDVYQHALRHAEDVRDARGRDAKTALHGHVLSDLHASVTVQLARSISEVLIPGYWDSVALWIPLCKYMFGTEDWAHFQQSPIFKEWCTNQRARATMYDQP</sequence>
<dbReference type="InterPro" id="IPR011009">
    <property type="entry name" value="Kinase-like_dom_sf"/>
</dbReference>
<feature type="domain" description="Aminoglycoside phosphotransferase" evidence="1">
    <location>
        <begin position="92"/>
        <end position="301"/>
    </location>
</feature>
<dbReference type="InParanoid" id="A0A165PH54"/>
<dbReference type="EMBL" id="KV425889">
    <property type="protein sequence ID" value="KZW02171.1"/>
    <property type="molecule type" value="Genomic_DNA"/>
</dbReference>
<evidence type="ECO:0000313" key="2">
    <source>
        <dbReference type="EMBL" id="KZW02171.1"/>
    </source>
</evidence>
<organism evidence="2 3">
    <name type="scientific">Exidia glandulosa HHB12029</name>
    <dbReference type="NCBI Taxonomy" id="1314781"/>
    <lineage>
        <taxon>Eukaryota</taxon>
        <taxon>Fungi</taxon>
        <taxon>Dikarya</taxon>
        <taxon>Basidiomycota</taxon>
        <taxon>Agaricomycotina</taxon>
        <taxon>Agaricomycetes</taxon>
        <taxon>Auriculariales</taxon>
        <taxon>Exidiaceae</taxon>
        <taxon>Exidia</taxon>
    </lineage>
</organism>
<dbReference type="SUPFAM" id="SSF56112">
    <property type="entry name" value="Protein kinase-like (PK-like)"/>
    <property type="match status" value="1"/>
</dbReference>
<dbReference type="PANTHER" id="PTHR21310:SF15">
    <property type="entry name" value="AMINOGLYCOSIDE PHOSPHOTRANSFERASE DOMAIN-CONTAINING PROTEIN"/>
    <property type="match status" value="1"/>
</dbReference>
<evidence type="ECO:0000259" key="1">
    <source>
        <dbReference type="Pfam" id="PF01636"/>
    </source>
</evidence>
<proteinExistence type="predicted"/>
<keyword evidence="3" id="KW-1185">Reference proteome</keyword>
<gene>
    <name evidence="2" type="ORF">EXIGLDRAFT_744652</name>
</gene>
<dbReference type="AlphaFoldDB" id="A0A165PH54"/>
<accession>A0A165PH54</accession>
<dbReference type="Gene3D" id="3.90.1200.10">
    <property type="match status" value="1"/>
</dbReference>
<dbReference type="Proteomes" id="UP000077266">
    <property type="component" value="Unassembled WGS sequence"/>
</dbReference>
<reference evidence="2 3" key="1">
    <citation type="journal article" date="2016" name="Mol. Biol. Evol.">
        <title>Comparative Genomics of Early-Diverging Mushroom-Forming Fungi Provides Insights into the Origins of Lignocellulose Decay Capabilities.</title>
        <authorList>
            <person name="Nagy L.G."/>
            <person name="Riley R."/>
            <person name="Tritt A."/>
            <person name="Adam C."/>
            <person name="Daum C."/>
            <person name="Floudas D."/>
            <person name="Sun H."/>
            <person name="Yadav J.S."/>
            <person name="Pangilinan J."/>
            <person name="Larsson K.H."/>
            <person name="Matsuura K."/>
            <person name="Barry K."/>
            <person name="Labutti K."/>
            <person name="Kuo R."/>
            <person name="Ohm R.A."/>
            <person name="Bhattacharya S.S."/>
            <person name="Shirouzu T."/>
            <person name="Yoshinaga Y."/>
            <person name="Martin F.M."/>
            <person name="Grigoriev I.V."/>
            <person name="Hibbett D.S."/>
        </authorList>
    </citation>
    <scope>NUCLEOTIDE SEQUENCE [LARGE SCALE GENOMIC DNA]</scope>
    <source>
        <strain evidence="2 3">HHB12029</strain>
    </source>
</reference>
<evidence type="ECO:0000313" key="3">
    <source>
        <dbReference type="Proteomes" id="UP000077266"/>
    </source>
</evidence>
<dbReference type="OrthoDB" id="2906425at2759"/>